<gene>
    <name evidence="2" type="ORF">PGT21_037148</name>
    <name evidence="1" type="ORF">PGTUg99_027293</name>
</gene>
<sequence>MALRRLDPAVKHRSALTSFTQSRWIALANVKFGQECRNSNPPQACLATAGKPTAGDYAPRYEAPQIIGRGGMGQADGTASVKHSSTRARGVVDVGDLVSPELGLSQTWASAKVRPPRDLPNQAPWGLAQAPVARGHAGLGPVPRPACNTILVERQDLLQSRHLTCSARGLALSK</sequence>
<evidence type="ECO:0000313" key="1">
    <source>
        <dbReference type="EMBL" id="KAA1114182.1"/>
    </source>
</evidence>
<dbReference type="Proteomes" id="UP000325313">
    <property type="component" value="Unassembled WGS sequence"/>
</dbReference>
<protein>
    <submittedName>
        <fullName evidence="2">Uncharacterized protein</fullName>
    </submittedName>
</protein>
<accession>A0A5B0R546</accession>
<keyword evidence="3" id="KW-1185">Reference proteome</keyword>
<dbReference type="Proteomes" id="UP000324748">
    <property type="component" value="Unassembled WGS sequence"/>
</dbReference>
<organism evidence="2 3">
    <name type="scientific">Puccinia graminis f. sp. tritici</name>
    <dbReference type="NCBI Taxonomy" id="56615"/>
    <lineage>
        <taxon>Eukaryota</taxon>
        <taxon>Fungi</taxon>
        <taxon>Dikarya</taxon>
        <taxon>Basidiomycota</taxon>
        <taxon>Pucciniomycotina</taxon>
        <taxon>Pucciniomycetes</taxon>
        <taxon>Pucciniales</taxon>
        <taxon>Pucciniaceae</taxon>
        <taxon>Puccinia</taxon>
    </lineage>
</organism>
<dbReference type="AlphaFoldDB" id="A0A5B0R546"/>
<evidence type="ECO:0000313" key="2">
    <source>
        <dbReference type="EMBL" id="KAA1120095.1"/>
    </source>
</evidence>
<proteinExistence type="predicted"/>
<reference evidence="3 4" key="1">
    <citation type="submission" date="2019-05" db="EMBL/GenBank/DDBJ databases">
        <title>Emergence of the Ug99 lineage of the wheat stem rust pathogen through somatic hybridization.</title>
        <authorList>
            <person name="Li F."/>
            <person name="Upadhyaya N.M."/>
            <person name="Sperschneider J."/>
            <person name="Matny O."/>
            <person name="Nguyen-Phuc H."/>
            <person name="Mago R."/>
            <person name="Raley C."/>
            <person name="Miller M.E."/>
            <person name="Silverstein K.A.T."/>
            <person name="Henningsen E."/>
            <person name="Hirsch C.D."/>
            <person name="Visser B."/>
            <person name="Pretorius Z.A."/>
            <person name="Steffenson B.J."/>
            <person name="Schwessinger B."/>
            <person name="Dodds P.N."/>
            <person name="Figueroa M."/>
        </authorList>
    </citation>
    <scope>NUCLEOTIDE SEQUENCE [LARGE SCALE GENOMIC DNA]</scope>
    <source>
        <strain evidence="2">21-0</strain>
        <strain evidence="1 4">Ug99</strain>
    </source>
</reference>
<evidence type="ECO:0000313" key="4">
    <source>
        <dbReference type="Proteomes" id="UP000325313"/>
    </source>
</evidence>
<dbReference type="EMBL" id="VSWC01000001">
    <property type="protein sequence ID" value="KAA1120095.1"/>
    <property type="molecule type" value="Genomic_DNA"/>
</dbReference>
<name>A0A5B0R546_PUCGR</name>
<comment type="caution">
    <text evidence="2">The sequence shown here is derived from an EMBL/GenBank/DDBJ whole genome shotgun (WGS) entry which is preliminary data.</text>
</comment>
<evidence type="ECO:0000313" key="3">
    <source>
        <dbReference type="Proteomes" id="UP000324748"/>
    </source>
</evidence>
<dbReference type="EMBL" id="VDEP01000273">
    <property type="protein sequence ID" value="KAA1114182.1"/>
    <property type="molecule type" value="Genomic_DNA"/>
</dbReference>